<dbReference type="Pfam" id="PF00126">
    <property type="entry name" value="HTH_1"/>
    <property type="match status" value="1"/>
</dbReference>
<dbReference type="Gene3D" id="1.10.10.10">
    <property type="entry name" value="Winged helix-like DNA-binding domain superfamily/Winged helix DNA-binding domain"/>
    <property type="match status" value="1"/>
</dbReference>
<proteinExistence type="inferred from homology"/>
<dbReference type="PANTHER" id="PTHR30346">
    <property type="entry name" value="TRANSCRIPTIONAL DUAL REGULATOR HCAR-RELATED"/>
    <property type="match status" value="1"/>
</dbReference>
<evidence type="ECO:0000259" key="6">
    <source>
        <dbReference type="PROSITE" id="PS50931"/>
    </source>
</evidence>
<evidence type="ECO:0000256" key="1">
    <source>
        <dbReference type="ARBA" id="ARBA00009437"/>
    </source>
</evidence>
<feature type="domain" description="HTH lysR-type" evidence="6">
    <location>
        <begin position="6"/>
        <end position="63"/>
    </location>
</feature>
<comment type="similarity">
    <text evidence="1">Belongs to the LysR transcriptional regulatory family.</text>
</comment>
<dbReference type="InterPro" id="IPR005119">
    <property type="entry name" value="LysR_subst-bd"/>
</dbReference>
<evidence type="ECO:0000256" key="5">
    <source>
        <dbReference type="ARBA" id="ARBA00023163"/>
    </source>
</evidence>
<dbReference type="SUPFAM" id="SSF53850">
    <property type="entry name" value="Periplasmic binding protein-like II"/>
    <property type="match status" value="1"/>
</dbReference>
<protein>
    <submittedName>
        <fullName evidence="7">LysR family transcriptional regulator</fullName>
    </submittedName>
</protein>
<keyword evidence="4" id="KW-0238">DNA-binding</keyword>
<dbReference type="GO" id="GO:0003677">
    <property type="term" value="F:DNA binding"/>
    <property type="evidence" value="ECO:0007669"/>
    <property type="project" value="UniProtKB-KW"/>
</dbReference>
<organism evidence="7 8">
    <name type="scientific">Serratia fonticola</name>
    <dbReference type="NCBI Taxonomy" id="47917"/>
    <lineage>
        <taxon>Bacteria</taxon>
        <taxon>Pseudomonadati</taxon>
        <taxon>Pseudomonadota</taxon>
        <taxon>Gammaproteobacteria</taxon>
        <taxon>Enterobacterales</taxon>
        <taxon>Yersiniaceae</taxon>
        <taxon>Serratia</taxon>
    </lineage>
</organism>
<dbReference type="PROSITE" id="PS50931">
    <property type="entry name" value="HTH_LYSR"/>
    <property type="match status" value="1"/>
</dbReference>
<dbReference type="InterPro" id="IPR036388">
    <property type="entry name" value="WH-like_DNA-bd_sf"/>
</dbReference>
<evidence type="ECO:0000313" key="7">
    <source>
        <dbReference type="EMBL" id="QKJ61462.2"/>
    </source>
</evidence>
<keyword evidence="2" id="KW-0678">Repressor</keyword>
<evidence type="ECO:0000256" key="3">
    <source>
        <dbReference type="ARBA" id="ARBA00023015"/>
    </source>
</evidence>
<dbReference type="InterPro" id="IPR000847">
    <property type="entry name" value="LysR_HTH_N"/>
</dbReference>
<dbReference type="PANTHER" id="PTHR30346:SF0">
    <property type="entry name" value="HCA OPERON TRANSCRIPTIONAL ACTIVATOR HCAR"/>
    <property type="match status" value="1"/>
</dbReference>
<reference evidence="8" key="1">
    <citation type="submission" date="2020-03" db="EMBL/GenBank/DDBJ databases">
        <title>Genome sequences of seven Enterobacteriaceae strains isolated from Canadian wastewater treatment facilities.</title>
        <authorList>
            <person name="Huang H."/>
            <person name="Chmara J.T."/>
            <person name="Duceppe M.-O."/>
        </authorList>
    </citation>
    <scope>NUCLEOTIDE SEQUENCE [LARGE SCALE GENOMIC DNA]</scope>
    <source>
        <strain evidence="8">Biosolid 3</strain>
    </source>
</reference>
<dbReference type="InterPro" id="IPR036390">
    <property type="entry name" value="WH_DNA-bd_sf"/>
</dbReference>
<keyword evidence="3" id="KW-0805">Transcription regulation</keyword>
<dbReference type="GO" id="GO:0003700">
    <property type="term" value="F:DNA-binding transcription factor activity"/>
    <property type="evidence" value="ECO:0007669"/>
    <property type="project" value="InterPro"/>
</dbReference>
<gene>
    <name evidence="7" type="ORF">G9399_14995</name>
</gene>
<dbReference type="AlphaFoldDB" id="A0AAE7JW03"/>
<dbReference type="EMBL" id="CP054160">
    <property type="protein sequence ID" value="QKJ61462.2"/>
    <property type="molecule type" value="Genomic_DNA"/>
</dbReference>
<dbReference type="Gene3D" id="3.40.190.10">
    <property type="entry name" value="Periplasmic binding protein-like II"/>
    <property type="match status" value="2"/>
</dbReference>
<dbReference type="GO" id="GO:0032993">
    <property type="term" value="C:protein-DNA complex"/>
    <property type="evidence" value="ECO:0007669"/>
    <property type="project" value="TreeGrafter"/>
</dbReference>
<keyword evidence="5" id="KW-0804">Transcription</keyword>
<dbReference type="CDD" id="cd08414">
    <property type="entry name" value="PBP2_LTTR_aromatics_like"/>
    <property type="match status" value="1"/>
</dbReference>
<evidence type="ECO:0000313" key="8">
    <source>
        <dbReference type="Proteomes" id="UP000503464"/>
    </source>
</evidence>
<evidence type="ECO:0000256" key="2">
    <source>
        <dbReference type="ARBA" id="ARBA00022491"/>
    </source>
</evidence>
<dbReference type="Proteomes" id="UP000503464">
    <property type="component" value="Chromosome"/>
</dbReference>
<dbReference type="SUPFAM" id="SSF46785">
    <property type="entry name" value="Winged helix' DNA-binding domain"/>
    <property type="match status" value="1"/>
</dbReference>
<dbReference type="PRINTS" id="PR00039">
    <property type="entry name" value="HTHLYSR"/>
</dbReference>
<dbReference type="RefSeq" id="WP_259526495.1">
    <property type="nucleotide sequence ID" value="NZ_CP054160.3"/>
</dbReference>
<dbReference type="Pfam" id="PF03466">
    <property type="entry name" value="LysR_substrate"/>
    <property type="match status" value="1"/>
</dbReference>
<name>A0AAE7JW03_SERFO</name>
<accession>A0AAE7JW03</accession>
<sequence length="310" mass="34336">MEPIMIETRLLHQFIAVAEELHFNRAAQRLHMAQPPLSQAIRRLEHEIGAPLFERTNRCVSLTPAGTDFLATARKVLRLLDEGVEQTRRVAQGIEGHLTLTFINIAPYDALLGALQRFRSAFPAISFTMREATTQEQVEALEHGRAELGFMRPPGRTAPELRFESILREPIMIGLPATHPLASHEIIPLAALRDDAFVSSPRHLGQGFHDQLVQLCAAAGFIPRIAQQARQLQTLVALVASGFGVALLPASLALEGRKDVVFRPIQVNAPDSLRHVELLMAWNPHSPCPIRDKLIDEVRDAMASAPLIET</sequence>
<dbReference type="FunFam" id="1.10.10.10:FF:000001">
    <property type="entry name" value="LysR family transcriptional regulator"/>
    <property type="match status" value="1"/>
</dbReference>
<evidence type="ECO:0000256" key="4">
    <source>
        <dbReference type="ARBA" id="ARBA00023125"/>
    </source>
</evidence>